<protein>
    <submittedName>
        <fullName evidence="1">Uncharacterized protein</fullName>
    </submittedName>
</protein>
<gene>
    <name evidence="1" type="ORF">SAMN05216244_3246</name>
</gene>
<dbReference type="NCBIfam" id="NF040878">
    <property type="entry name" value="SE1561_fam"/>
    <property type="match status" value="1"/>
</dbReference>
<proteinExistence type="predicted"/>
<reference evidence="2" key="1">
    <citation type="submission" date="2016-10" db="EMBL/GenBank/DDBJ databases">
        <authorList>
            <person name="Varghese N."/>
            <person name="Submissions S."/>
        </authorList>
    </citation>
    <scope>NUCLEOTIDE SEQUENCE [LARGE SCALE GENOMIC DNA]</scope>
    <source>
        <strain evidence="2">CGMCC 1.6199</strain>
    </source>
</reference>
<evidence type="ECO:0000313" key="1">
    <source>
        <dbReference type="EMBL" id="SDM70381.1"/>
    </source>
</evidence>
<sequence>MADQEKIEQLKVHLAGFMTRLENMDPEETSIEDIDQLISILDKMETSLK</sequence>
<dbReference type="AlphaFoldDB" id="A0A1G9VE73"/>
<organism evidence="1 2">
    <name type="scientific">Sediminibacillus halophilus</name>
    <dbReference type="NCBI Taxonomy" id="482461"/>
    <lineage>
        <taxon>Bacteria</taxon>
        <taxon>Bacillati</taxon>
        <taxon>Bacillota</taxon>
        <taxon>Bacilli</taxon>
        <taxon>Bacillales</taxon>
        <taxon>Bacillaceae</taxon>
        <taxon>Sediminibacillus</taxon>
    </lineage>
</organism>
<keyword evidence="2" id="KW-1185">Reference proteome</keyword>
<evidence type="ECO:0000313" key="2">
    <source>
        <dbReference type="Proteomes" id="UP000182347"/>
    </source>
</evidence>
<dbReference type="STRING" id="482461.SAMN05216244_3246"/>
<dbReference type="EMBL" id="FNHF01000004">
    <property type="protein sequence ID" value="SDM70381.1"/>
    <property type="molecule type" value="Genomic_DNA"/>
</dbReference>
<dbReference type="InterPro" id="IPR047670">
    <property type="entry name" value="YfjT-like"/>
</dbReference>
<accession>A0A1G9VE73</accession>
<dbReference type="RefSeq" id="WP_175486828.1">
    <property type="nucleotide sequence ID" value="NZ_FNHF01000004.1"/>
</dbReference>
<dbReference type="Proteomes" id="UP000182347">
    <property type="component" value="Unassembled WGS sequence"/>
</dbReference>
<name>A0A1G9VE73_9BACI</name>